<evidence type="ECO:0000256" key="1">
    <source>
        <dbReference type="ARBA" id="ARBA00038299"/>
    </source>
</evidence>
<dbReference type="GO" id="GO:0000956">
    <property type="term" value="P:nuclear-transcribed mRNA catabolic process"/>
    <property type="evidence" value="ECO:0007669"/>
    <property type="project" value="TreeGrafter"/>
</dbReference>
<dbReference type="Gene3D" id="3.40.50.12390">
    <property type="match status" value="1"/>
</dbReference>
<comment type="similarity">
    <text evidence="1">Belongs to the 5'-3' exonuclease family.</text>
</comment>
<dbReference type="Proteomes" id="UP001212152">
    <property type="component" value="Unassembled WGS sequence"/>
</dbReference>
<dbReference type="GO" id="GO:0005634">
    <property type="term" value="C:nucleus"/>
    <property type="evidence" value="ECO:0007669"/>
    <property type="project" value="TreeGrafter"/>
</dbReference>
<sequence length="617" mass="67680">MGIKGLAKWLQAKWPAAFAPKADLASLDDLVMRGVNPRSVVCLAVDGPGPLAKIAEQRRRRKAPKIGKRSTFDARQITPGTAFMNSIDSNLNYYACQYLVRTARTKPGLRVVVSGPNVAGEGEVKILGHLVDGRDRFTNLIIGSDNDILLQVIAANVKGTVVLDDDGGVTFSYDDFLVAISRERPASKPELVALDLAAVILMMGNDYLPKLRKATFDKLWSSYKRAAGQYPGRHLVDLNRESFDPAFMKAIVKGIGPRFDWRDPAPNGSRPSSSNHDADLAVDNDSENEAVMDADGANPNRWEINMTPAARRNQSERFLEGIVWCLEMCVNRNCPDYTYEYPFFTAPAPGDLVEFLDEMIADRATIKLSWPRSTSMAVHPVICAAMLLGTDGTAFMDPSWQSLMGLEADRLQVQFTEIMRQPALCSAHMSDAGFGRPIELRTIRSRNADKYMPILPPFATQTFRTLFYRDVLAPTSDHLEKRKTWADRFSGVTEASVTEASEPAATALPAEKKRKVNPAHAKMEITSPVARTQPPAARKPDTGHVKMDLDIVSPVAPTQPQIARPKPPNFSKRSYCCISATTIAFAAADYEADGLSTTDKKSPSNATARFAAAAKAS</sequence>
<proteinExistence type="inferred from homology"/>
<dbReference type="InterPro" id="IPR004859">
    <property type="entry name" value="Xrn1_N"/>
</dbReference>
<feature type="domain" description="Xrn1 N-terminal" evidence="3">
    <location>
        <begin position="68"/>
        <end position="163"/>
    </location>
</feature>
<evidence type="ECO:0000313" key="5">
    <source>
        <dbReference type="Proteomes" id="UP001212152"/>
    </source>
</evidence>
<organism evidence="4 5">
    <name type="scientific">Geranomyces variabilis</name>
    <dbReference type="NCBI Taxonomy" id="109894"/>
    <lineage>
        <taxon>Eukaryota</taxon>
        <taxon>Fungi</taxon>
        <taxon>Fungi incertae sedis</taxon>
        <taxon>Chytridiomycota</taxon>
        <taxon>Chytridiomycota incertae sedis</taxon>
        <taxon>Chytridiomycetes</taxon>
        <taxon>Spizellomycetales</taxon>
        <taxon>Powellomycetaceae</taxon>
        <taxon>Geranomyces</taxon>
    </lineage>
</organism>
<comment type="caution">
    <text evidence="4">The sequence shown here is derived from an EMBL/GenBank/DDBJ whole genome shotgun (WGS) entry which is preliminary data.</text>
</comment>
<evidence type="ECO:0000313" key="4">
    <source>
        <dbReference type="EMBL" id="KAJ3184261.1"/>
    </source>
</evidence>
<evidence type="ECO:0000259" key="3">
    <source>
        <dbReference type="Pfam" id="PF03159"/>
    </source>
</evidence>
<dbReference type="Pfam" id="PF03159">
    <property type="entry name" value="XRN_N"/>
    <property type="match status" value="2"/>
</dbReference>
<dbReference type="GO" id="GO:0016075">
    <property type="term" value="P:rRNA catabolic process"/>
    <property type="evidence" value="ECO:0007669"/>
    <property type="project" value="TreeGrafter"/>
</dbReference>
<dbReference type="GO" id="GO:0004534">
    <property type="term" value="F:5'-3' RNA exonuclease activity"/>
    <property type="evidence" value="ECO:0007669"/>
    <property type="project" value="TreeGrafter"/>
</dbReference>
<dbReference type="GO" id="GO:0003723">
    <property type="term" value="F:RNA binding"/>
    <property type="evidence" value="ECO:0007669"/>
    <property type="project" value="TreeGrafter"/>
</dbReference>
<name>A0AAD5TR69_9FUNG</name>
<reference evidence="4" key="1">
    <citation type="submission" date="2020-05" db="EMBL/GenBank/DDBJ databases">
        <title>Phylogenomic resolution of chytrid fungi.</title>
        <authorList>
            <person name="Stajich J.E."/>
            <person name="Amses K."/>
            <person name="Simmons R."/>
            <person name="Seto K."/>
            <person name="Myers J."/>
            <person name="Bonds A."/>
            <person name="Quandt C.A."/>
            <person name="Barry K."/>
            <person name="Liu P."/>
            <person name="Grigoriev I."/>
            <person name="Longcore J.E."/>
            <person name="James T.Y."/>
        </authorList>
    </citation>
    <scope>NUCLEOTIDE SEQUENCE</scope>
    <source>
        <strain evidence="4">JEL0379</strain>
    </source>
</reference>
<dbReference type="PANTHER" id="PTHR12341:SF7">
    <property type="entry name" value="5'-3' EXORIBONUCLEASE 1"/>
    <property type="match status" value="1"/>
</dbReference>
<accession>A0AAD5TR69</accession>
<feature type="domain" description="Xrn1 N-terminal" evidence="3">
    <location>
        <begin position="29"/>
        <end position="61"/>
    </location>
</feature>
<feature type="compositionally biased region" description="Low complexity" evidence="2">
    <location>
        <begin position="606"/>
        <end position="617"/>
    </location>
</feature>
<evidence type="ECO:0000256" key="2">
    <source>
        <dbReference type="SAM" id="MobiDB-lite"/>
    </source>
</evidence>
<dbReference type="AlphaFoldDB" id="A0AAD5TR69"/>
<gene>
    <name evidence="4" type="ORF">HDU87_005108</name>
</gene>
<protein>
    <recommendedName>
        <fullName evidence="3">Xrn1 N-terminal domain-containing protein</fullName>
    </recommendedName>
</protein>
<dbReference type="EMBL" id="JADGJQ010000004">
    <property type="protein sequence ID" value="KAJ3184261.1"/>
    <property type="molecule type" value="Genomic_DNA"/>
</dbReference>
<dbReference type="PANTHER" id="PTHR12341">
    <property type="entry name" value="5'-&gt;3' EXORIBONUCLEASE"/>
    <property type="match status" value="1"/>
</dbReference>
<keyword evidence="5" id="KW-1185">Reference proteome</keyword>
<feature type="region of interest" description="Disordered" evidence="2">
    <location>
        <begin position="594"/>
        <end position="617"/>
    </location>
</feature>
<dbReference type="InterPro" id="IPR027073">
    <property type="entry name" value="5_3_exoribonuclease"/>
</dbReference>